<accession>A0A8J2PD37</accession>
<reference evidence="8" key="1">
    <citation type="submission" date="2021-06" db="EMBL/GenBank/DDBJ databases">
        <authorList>
            <person name="Hodson N. C."/>
            <person name="Mongue J. A."/>
            <person name="Jaron S. K."/>
        </authorList>
    </citation>
    <scope>NUCLEOTIDE SEQUENCE</scope>
</reference>
<dbReference type="Pfam" id="PF00096">
    <property type="entry name" value="zf-C2H2"/>
    <property type="match status" value="1"/>
</dbReference>
<feature type="non-terminal residue" evidence="8">
    <location>
        <position position="277"/>
    </location>
</feature>
<evidence type="ECO:0000256" key="2">
    <source>
        <dbReference type="ARBA" id="ARBA00022737"/>
    </source>
</evidence>
<keyword evidence="2" id="KW-0677">Repeat</keyword>
<keyword evidence="1" id="KW-0479">Metal-binding</keyword>
<feature type="domain" description="C2H2-type" evidence="7">
    <location>
        <begin position="49"/>
        <end position="76"/>
    </location>
</feature>
<dbReference type="PANTHER" id="PTHR14003">
    <property type="entry name" value="TRANSCRIPTIONAL REPRESSOR PROTEIN YY"/>
    <property type="match status" value="1"/>
</dbReference>
<keyword evidence="4" id="KW-0862">Zinc</keyword>
<evidence type="ECO:0000313" key="9">
    <source>
        <dbReference type="Proteomes" id="UP000708208"/>
    </source>
</evidence>
<dbReference type="FunFam" id="3.30.160.60:FF:000385">
    <property type="entry name" value="Zinc finger protein 236 variant"/>
    <property type="match status" value="1"/>
</dbReference>
<organism evidence="8 9">
    <name type="scientific">Allacma fusca</name>
    <dbReference type="NCBI Taxonomy" id="39272"/>
    <lineage>
        <taxon>Eukaryota</taxon>
        <taxon>Metazoa</taxon>
        <taxon>Ecdysozoa</taxon>
        <taxon>Arthropoda</taxon>
        <taxon>Hexapoda</taxon>
        <taxon>Collembola</taxon>
        <taxon>Symphypleona</taxon>
        <taxon>Sminthuridae</taxon>
        <taxon>Allacma</taxon>
    </lineage>
</organism>
<name>A0A8J2PD37_9HEXA</name>
<dbReference type="GO" id="GO:0000785">
    <property type="term" value="C:chromatin"/>
    <property type="evidence" value="ECO:0007669"/>
    <property type="project" value="TreeGrafter"/>
</dbReference>
<comment type="caution">
    <text evidence="8">The sequence shown here is derived from an EMBL/GenBank/DDBJ whole genome shotgun (WGS) entry which is preliminary data.</text>
</comment>
<dbReference type="OrthoDB" id="8113227at2759"/>
<evidence type="ECO:0000259" key="7">
    <source>
        <dbReference type="PROSITE" id="PS50157"/>
    </source>
</evidence>
<keyword evidence="9" id="KW-1185">Reference proteome</keyword>
<dbReference type="Pfam" id="PF13894">
    <property type="entry name" value="zf-C2H2_4"/>
    <property type="match status" value="1"/>
</dbReference>
<dbReference type="GO" id="GO:0000981">
    <property type="term" value="F:DNA-binding transcription factor activity, RNA polymerase II-specific"/>
    <property type="evidence" value="ECO:0007669"/>
    <property type="project" value="TreeGrafter"/>
</dbReference>
<dbReference type="EMBL" id="CAJVCH010433785">
    <property type="protein sequence ID" value="CAG7818907.1"/>
    <property type="molecule type" value="Genomic_DNA"/>
</dbReference>
<dbReference type="GO" id="GO:0005667">
    <property type="term" value="C:transcription regulator complex"/>
    <property type="evidence" value="ECO:0007669"/>
    <property type="project" value="TreeGrafter"/>
</dbReference>
<evidence type="ECO:0000256" key="4">
    <source>
        <dbReference type="ARBA" id="ARBA00022833"/>
    </source>
</evidence>
<dbReference type="FunFam" id="3.30.160.60:FF:000264">
    <property type="entry name" value="Zinc finger protein 236"/>
    <property type="match status" value="1"/>
</dbReference>
<evidence type="ECO:0000313" key="8">
    <source>
        <dbReference type="EMBL" id="CAG7818907.1"/>
    </source>
</evidence>
<sequence>SFVSSGVLKNHIKTHEGVRAFSCTLCHLSFTTNGSLTRHMATHTTARPYMCPYCRKTFKTSVSCRKHIKTHRDEVLASNVVVSSVTTALPIINPASIDPMPEVSEPRIDGLLQQEMLMHATESRAEQDPNIYVNGHLNASYNHESHYADYGNTVINKEIPSNHLTTENVVIQGIQPNHIQTNHHLMNMPNDCMVNMSGPHVMLPNEMISSSTIHTNHEECHGMNSDPNVHLHYSIPCPNNYSNVVQDHNHQHLNPAENHGPPEPQLVMNQGHQTFEN</sequence>
<dbReference type="GO" id="GO:0008270">
    <property type="term" value="F:zinc ion binding"/>
    <property type="evidence" value="ECO:0007669"/>
    <property type="project" value="UniProtKB-KW"/>
</dbReference>
<feature type="non-terminal residue" evidence="8">
    <location>
        <position position="1"/>
    </location>
</feature>
<dbReference type="PROSITE" id="PS00028">
    <property type="entry name" value="ZINC_FINGER_C2H2_1"/>
    <property type="match status" value="2"/>
</dbReference>
<feature type="domain" description="C2H2-type" evidence="7">
    <location>
        <begin position="21"/>
        <end position="48"/>
    </location>
</feature>
<dbReference type="PROSITE" id="PS50157">
    <property type="entry name" value="ZINC_FINGER_C2H2_2"/>
    <property type="match status" value="2"/>
</dbReference>
<gene>
    <name evidence="8" type="ORF">AFUS01_LOCUS29384</name>
</gene>
<evidence type="ECO:0000256" key="5">
    <source>
        <dbReference type="PROSITE-ProRule" id="PRU00042"/>
    </source>
</evidence>
<dbReference type="SMART" id="SM00355">
    <property type="entry name" value="ZnF_C2H2"/>
    <property type="match status" value="2"/>
</dbReference>
<protein>
    <recommendedName>
        <fullName evidence="7">C2H2-type domain-containing protein</fullName>
    </recommendedName>
</protein>
<dbReference type="PANTHER" id="PTHR14003:SF19">
    <property type="entry name" value="YY2 TRANSCRIPTION FACTOR"/>
    <property type="match status" value="1"/>
</dbReference>
<feature type="region of interest" description="Disordered" evidence="6">
    <location>
        <begin position="251"/>
        <end position="277"/>
    </location>
</feature>
<keyword evidence="3 5" id="KW-0863">Zinc-finger</keyword>
<evidence type="ECO:0000256" key="3">
    <source>
        <dbReference type="ARBA" id="ARBA00022771"/>
    </source>
</evidence>
<dbReference type="Proteomes" id="UP000708208">
    <property type="component" value="Unassembled WGS sequence"/>
</dbReference>
<evidence type="ECO:0000256" key="6">
    <source>
        <dbReference type="SAM" id="MobiDB-lite"/>
    </source>
</evidence>
<dbReference type="GO" id="GO:0031519">
    <property type="term" value="C:PcG protein complex"/>
    <property type="evidence" value="ECO:0007669"/>
    <property type="project" value="TreeGrafter"/>
</dbReference>
<feature type="compositionally biased region" description="Polar residues" evidence="6">
    <location>
        <begin position="267"/>
        <end position="277"/>
    </location>
</feature>
<dbReference type="AlphaFoldDB" id="A0A8J2PD37"/>
<proteinExistence type="predicted"/>
<dbReference type="InterPro" id="IPR013087">
    <property type="entry name" value="Znf_C2H2_type"/>
</dbReference>
<evidence type="ECO:0000256" key="1">
    <source>
        <dbReference type="ARBA" id="ARBA00022723"/>
    </source>
</evidence>
<dbReference type="GO" id="GO:0000978">
    <property type="term" value="F:RNA polymerase II cis-regulatory region sequence-specific DNA binding"/>
    <property type="evidence" value="ECO:0007669"/>
    <property type="project" value="TreeGrafter"/>
</dbReference>